<keyword evidence="2" id="KW-1185">Reference proteome</keyword>
<sequence length="194" mass="20722">MDDISTLTAVIGTNINEVRSQRALTFDQLAKLSGVSKGMLVQIEQGKTNPSIGTLCKIANALGVAVSKFIETSDASTVRLISPDEATQLWTGRNGSAGNLVVGFDNPSLIEFWSWHLVPGEWHDGVAHPVGTREILFVKSGELTLTIGGTTCRAKAGQTITFIADKPHRYANDGAKDVQMLMVVCEPGRGGQGR</sequence>
<reference evidence="1" key="1">
    <citation type="submission" date="2021-01" db="EMBL/GenBank/DDBJ databases">
        <authorList>
            <person name="Sun Q."/>
        </authorList>
    </citation>
    <scope>NUCLEOTIDE SEQUENCE</scope>
    <source>
        <strain evidence="1">YIM B02566</strain>
    </source>
</reference>
<organism evidence="1 2">
    <name type="scientific">Taklimakanibacter albus</name>
    <dbReference type="NCBI Taxonomy" id="2800327"/>
    <lineage>
        <taxon>Bacteria</taxon>
        <taxon>Pseudomonadati</taxon>
        <taxon>Pseudomonadota</taxon>
        <taxon>Alphaproteobacteria</taxon>
        <taxon>Hyphomicrobiales</taxon>
        <taxon>Aestuariivirgaceae</taxon>
        <taxon>Taklimakanibacter</taxon>
    </lineage>
</organism>
<name>A0ACC5R731_9HYPH</name>
<evidence type="ECO:0000313" key="2">
    <source>
        <dbReference type="Proteomes" id="UP000616151"/>
    </source>
</evidence>
<dbReference type="EMBL" id="JAENHL010000007">
    <property type="protein sequence ID" value="MBK1868420.1"/>
    <property type="molecule type" value="Genomic_DNA"/>
</dbReference>
<dbReference type="Proteomes" id="UP000616151">
    <property type="component" value="Unassembled WGS sequence"/>
</dbReference>
<comment type="caution">
    <text evidence="1">The sequence shown here is derived from an EMBL/GenBank/DDBJ whole genome shotgun (WGS) entry which is preliminary data.</text>
</comment>
<gene>
    <name evidence="1" type="ORF">JHL16_18850</name>
</gene>
<accession>A0ACC5R731</accession>
<evidence type="ECO:0000313" key="1">
    <source>
        <dbReference type="EMBL" id="MBK1868420.1"/>
    </source>
</evidence>
<proteinExistence type="predicted"/>
<protein>
    <submittedName>
        <fullName evidence="1">Cupin domain-containing protein</fullName>
    </submittedName>
</protein>